<sequence>MQTSVVWTINARTASIDKAVANLAEIHAEGFRRVWTTQMPNEPDALTMITVAGREVPEIEFGTSVLPMQVQHPMLLAQRALTTQAIIGPRLNLGLGLSHQVVTEGMWGVSYKRPVQRTSEFLDGLLPLLNGEKVSAAGELITTRGALTMTDVPAPPVYLAALGPKMLGVAGSRTAGTVTWMTGPKTLRDHIIPTLRAAAEDAGRAASDVRTVAMLPVSVTDDVDAARATAAEQFAIYDTLPSYKAMLDREGFTGPVDTAIVGDEATVGDRIRELGDFGVDEYVGILFDRDPEVRARTRALLRTLDR</sequence>
<keyword evidence="1" id="KW-0560">Oxidoreductase</keyword>
<dbReference type="InterPro" id="IPR036661">
    <property type="entry name" value="Luciferase-like_sf"/>
</dbReference>
<dbReference type="PANTHER" id="PTHR43244">
    <property type="match status" value="1"/>
</dbReference>
<dbReference type="PATRIC" id="fig|1136941.3.peg.3757"/>
<name>A0A0N9NG67_9ACTN</name>
<evidence type="ECO:0000313" key="4">
    <source>
        <dbReference type="Proteomes" id="UP000063789"/>
    </source>
</evidence>
<keyword evidence="4" id="KW-1185">Reference proteome</keyword>
<dbReference type="STRING" id="1136941.ACH46_18365"/>
<dbReference type="GO" id="GO:0016705">
    <property type="term" value="F:oxidoreductase activity, acting on paired donors, with incorporation or reduction of molecular oxygen"/>
    <property type="evidence" value="ECO:0007669"/>
    <property type="project" value="InterPro"/>
</dbReference>
<dbReference type="Proteomes" id="UP000063789">
    <property type="component" value="Chromosome"/>
</dbReference>
<reference evidence="4" key="1">
    <citation type="submission" date="2015-06" db="EMBL/GenBank/DDBJ databases">
        <title>Complete genome sequence and metabolic analysis of phthalate degradation pathway in Gordonia sp. QH-11.</title>
        <authorList>
            <person name="Jin D."/>
            <person name="Kong X."/>
            <person name="Bai Z."/>
        </authorList>
    </citation>
    <scope>NUCLEOTIDE SEQUENCE [LARGE SCALE GENOMIC DNA]</scope>
    <source>
        <strain evidence="4">QH-11</strain>
    </source>
</reference>
<evidence type="ECO:0000313" key="3">
    <source>
        <dbReference type="EMBL" id="ALG86100.1"/>
    </source>
</evidence>
<organism evidence="3 4">
    <name type="scientific">Gordonia phthalatica</name>
    <dbReference type="NCBI Taxonomy" id="1136941"/>
    <lineage>
        <taxon>Bacteria</taxon>
        <taxon>Bacillati</taxon>
        <taxon>Actinomycetota</taxon>
        <taxon>Actinomycetes</taxon>
        <taxon>Mycobacteriales</taxon>
        <taxon>Gordoniaceae</taxon>
        <taxon>Gordonia</taxon>
    </lineage>
</organism>
<dbReference type="AlphaFoldDB" id="A0A0N9NG67"/>
<feature type="domain" description="Luciferase-like" evidence="2">
    <location>
        <begin position="15"/>
        <end position="280"/>
    </location>
</feature>
<dbReference type="Gene3D" id="3.20.20.30">
    <property type="entry name" value="Luciferase-like domain"/>
    <property type="match status" value="1"/>
</dbReference>
<dbReference type="EMBL" id="CP011853">
    <property type="protein sequence ID" value="ALG86100.1"/>
    <property type="molecule type" value="Genomic_DNA"/>
</dbReference>
<dbReference type="InterPro" id="IPR050564">
    <property type="entry name" value="F420-G6PD/mer"/>
</dbReference>
<protein>
    <submittedName>
        <fullName evidence="3">FMN reductase</fullName>
    </submittedName>
</protein>
<dbReference type="InterPro" id="IPR019910">
    <property type="entry name" value="Lucif-like_OxRdtase_MSMEG_4879"/>
</dbReference>
<proteinExistence type="predicted"/>
<dbReference type="InterPro" id="IPR011251">
    <property type="entry name" value="Luciferase-like_dom"/>
</dbReference>
<dbReference type="RefSeq" id="WP_062394200.1">
    <property type="nucleotide sequence ID" value="NZ_CP011853.1"/>
</dbReference>
<dbReference type="OrthoDB" id="7054907at2"/>
<evidence type="ECO:0000256" key="1">
    <source>
        <dbReference type="ARBA" id="ARBA00023002"/>
    </source>
</evidence>
<gene>
    <name evidence="3" type="ORF">ACH46_18365</name>
</gene>
<accession>A0A0N9NG67</accession>
<evidence type="ECO:0000259" key="2">
    <source>
        <dbReference type="Pfam" id="PF00296"/>
    </source>
</evidence>
<dbReference type="KEGG" id="goq:ACH46_18365"/>
<reference evidence="3 4" key="2">
    <citation type="journal article" date="2017" name="Int. J. Syst. Evol. Microbiol.">
        <title>Gordonia phthalatica sp. nov., a di-n-butyl phthalate-degrading bacterium isolated from activated sludge.</title>
        <authorList>
            <person name="Jin D."/>
            <person name="Kong X."/>
            <person name="Jia M."/>
            <person name="Yu X."/>
            <person name="Wang X."/>
            <person name="Zhuang X."/>
            <person name="Deng Y."/>
            <person name="Bai Z."/>
        </authorList>
    </citation>
    <scope>NUCLEOTIDE SEQUENCE [LARGE SCALE GENOMIC DNA]</scope>
    <source>
        <strain evidence="3 4">QH-11</strain>
    </source>
</reference>
<dbReference type="Pfam" id="PF00296">
    <property type="entry name" value="Bac_luciferase"/>
    <property type="match status" value="1"/>
</dbReference>
<dbReference type="SUPFAM" id="SSF51679">
    <property type="entry name" value="Bacterial luciferase-like"/>
    <property type="match status" value="1"/>
</dbReference>
<dbReference type="PANTHER" id="PTHR43244:SF1">
    <property type="entry name" value="5,10-METHYLENETETRAHYDROMETHANOPTERIN REDUCTASE"/>
    <property type="match status" value="1"/>
</dbReference>
<dbReference type="NCBIfam" id="TIGR03564">
    <property type="entry name" value="F420_MSMEG_4879"/>
    <property type="match status" value="1"/>
</dbReference>